<comment type="cofactor">
    <cofactor evidence="1">
        <name>Mg(2+)</name>
        <dbReference type="ChEBI" id="CHEBI:18420"/>
    </cofactor>
</comment>
<name>A0A5J6VIR3_9VIRU</name>
<dbReference type="InterPro" id="IPR008162">
    <property type="entry name" value="Pyrophosphatase"/>
</dbReference>
<keyword evidence="5" id="KW-0460">Magnesium</keyword>
<evidence type="ECO:0000256" key="5">
    <source>
        <dbReference type="ARBA" id="ARBA00022842"/>
    </source>
</evidence>
<evidence type="ECO:0000256" key="1">
    <source>
        <dbReference type="ARBA" id="ARBA00001946"/>
    </source>
</evidence>
<evidence type="ECO:0000256" key="3">
    <source>
        <dbReference type="ARBA" id="ARBA00022723"/>
    </source>
</evidence>
<organism evidence="6">
    <name type="scientific">Megaviridae environmental sample</name>
    <dbReference type="NCBI Taxonomy" id="1737588"/>
    <lineage>
        <taxon>Viruses</taxon>
        <taxon>Varidnaviria</taxon>
        <taxon>Bamfordvirae</taxon>
        <taxon>Nucleocytoviricota</taxon>
        <taxon>Megaviricetes</taxon>
        <taxon>Imitervirales</taxon>
        <taxon>Mimiviridae</taxon>
        <taxon>environmental samples</taxon>
    </lineage>
</organism>
<dbReference type="GO" id="GO:0006796">
    <property type="term" value="P:phosphate-containing compound metabolic process"/>
    <property type="evidence" value="ECO:0007669"/>
    <property type="project" value="InterPro"/>
</dbReference>
<dbReference type="GO" id="GO:0000287">
    <property type="term" value="F:magnesium ion binding"/>
    <property type="evidence" value="ECO:0007669"/>
    <property type="project" value="InterPro"/>
</dbReference>
<keyword evidence="3" id="KW-0479">Metal-binding</keyword>
<dbReference type="Gene3D" id="3.90.80.10">
    <property type="entry name" value="Inorganic pyrophosphatase"/>
    <property type="match status" value="1"/>
</dbReference>
<dbReference type="PROSITE" id="PS00387">
    <property type="entry name" value="PPASE"/>
    <property type="match status" value="1"/>
</dbReference>
<dbReference type="InterPro" id="IPR036649">
    <property type="entry name" value="Pyrophosphatase_sf"/>
</dbReference>
<evidence type="ECO:0000256" key="2">
    <source>
        <dbReference type="ARBA" id="ARBA00012146"/>
    </source>
</evidence>
<dbReference type="PANTHER" id="PTHR10286">
    <property type="entry name" value="INORGANIC PYROPHOSPHATASE"/>
    <property type="match status" value="1"/>
</dbReference>
<dbReference type="EMBL" id="MN448266">
    <property type="protein sequence ID" value="QFG73678.1"/>
    <property type="molecule type" value="Genomic_DNA"/>
</dbReference>
<sequence length="164" mass="18849">MTFCTDMIVEIPRNSNIKYEFDKDINMMRCDRIISTSMLYPGNYGYIPNTLSGDGDPLDILLICDYGIYPGVIVNVKVIGVLETCDEKGDDEKLIAVPSYHVDKNYNNINSLDTLGDFYKNKIKHFFEHYKDNEDSKWVTVKEFGGTDRALDIYNESKKRASMN</sequence>
<keyword evidence="4" id="KW-0378">Hydrolase</keyword>
<accession>A0A5J6VIR3</accession>
<dbReference type="HAMAP" id="MF_00209">
    <property type="entry name" value="Inorganic_PPase"/>
    <property type="match status" value="1"/>
</dbReference>
<dbReference type="CDD" id="cd00412">
    <property type="entry name" value="pyrophosphatase"/>
    <property type="match status" value="1"/>
</dbReference>
<dbReference type="Pfam" id="PF00719">
    <property type="entry name" value="Pyrophosphatase"/>
    <property type="match status" value="1"/>
</dbReference>
<evidence type="ECO:0000313" key="6">
    <source>
        <dbReference type="EMBL" id="QFG73678.1"/>
    </source>
</evidence>
<dbReference type="GO" id="GO:0004427">
    <property type="term" value="F:inorganic diphosphate phosphatase activity"/>
    <property type="evidence" value="ECO:0007669"/>
    <property type="project" value="UniProtKB-EC"/>
</dbReference>
<protein>
    <recommendedName>
        <fullName evidence="2">inorganic diphosphatase</fullName>
        <ecNumber evidence="2">3.6.1.1</ecNumber>
    </recommendedName>
</protein>
<dbReference type="EC" id="3.6.1.1" evidence="2"/>
<dbReference type="SUPFAM" id="SSF50324">
    <property type="entry name" value="Inorganic pyrophosphatase"/>
    <property type="match status" value="1"/>
</dbReference>
<evidence type="ECO:0000256" key="4">
    <source>
        <dbReference type="ARBA" id="ARBA00022801"/>
    </source>
</evidence>
<reference evidence="6" key="1">
    <citation type="journal article" date="2019" name="Philos. Trans. R. Soc. Lond., B, Biol. Sci.">
        <title>Targeted metagenomic recovery of four divergent viruses reveals shared and distinctive characteristics of giant viruses of marine eukaryotes.</title>
        <authorList>
            <person name="Needham D.M."/>
            <person name="Poirier C."/>
            <person name="Hehenberger E."/>
            <person name="Jimenez V."/>
            <person name="Swalwell J.E."/>
            <person name="Santoro A.E."/>
            <person name="Worden A.Z."/>
        </authorList>
    </citation>
    <scope>NUCLEOTIDE SEQUENCE</scope>
    <source>
        <strain evidence="6">OPacV-662</strain>
    </source>
</reference>
<proteinExistence type="inferred from homology"/>